<reference evidence="3" key="1">
    <citation type="journal article" date="2012" name="PLoS Genet.">
        <title>The genomes of the fungal plant pathogens Cladosporium fulvum and Dothistroma septosporum reveal adaptation to different hosts and lifestyles but also signatures of common ancestry.</title>
        <authorList>
            <person name="de Wit P.J.G.M."/>
            <person name="van der Burgt A."/>
            <person name="Oekmen B."/>
            <person name="Stergiopoulos I."/>
            <person name="Abd-Elsalam K.A."/>
            <person name="Aerts A.L."/>
            <person name="Bahkali A.H."/>
            <person name="Beenen H.G."/>
            <person name="Chettri P."/>
            <person name="Cox M.P."/>
            <person name="Datema E."/>
            <person name="de Vries R.P."/>
            <person name="Dhillon B."/>
            <person name="Ganley A.R."/>
            <person name="Griffiths S.A."/>
            <person name="Guo Y."/>
            <person name="Hamelin R.C."/>
            <person name="Henrissat B."/>
            <person name="Kabir M.S."/>
            <person name="Jashni M.K."/>
            <person name="Kema G."/>
            <person name="Klaubauf S."/>
            <person name="Lapidus A."/>
            <person name="Levasseur A."/>
            <person name="Lindquist E."/>
            <person name="Mehrabi R."/>
            <person name="Ohm R.A."/>
            <person name="Owen T.J."/>
            <person name="Salamov A."/>
            <person name="Schwelm A."/>
            <person name="Schijlen E."/>
            <person name="Sun H."/>
            <person name="van den Burg H.A."/>
            <person name="van Ham R.C.H.J."/>
            <person name="Zhang S."/>
            <person name="Goodwin S.B."/>
            <person name="Grigoriev I.V."/>
            <person name="Collemare J."/>
            <person name="Bradshaw R.E."/>
        </authorList>
    </citation>
    <scope>NUCLEOTIDE SEQUENCE [LARGE SCALE GENOMIC DNA]</scope>
    <source>
        <strain evidence="3">NZE10 / CBS 128990</strain>
    </source>
</reference>
<accession>N1Q567</accession>
<proteinExistence type="predicted"/>
<feature type="chain" id="PRO_5004109323" evidence="1">
    <location>
        <begin position="32"/>
        <end position="84"/>
    </location>
</feature>
<dbReference type="HOGENOM" id="CLU_2527426_0_0_1"/>
<dbReference type="Proteomes" id="UP000016933">
    <property type="component" value="Unassembled WGS sequence"/>
</dbReference>
<evidence type="ECO:0000313" key="3">
    <source>
        <dbReference type="Proteomes" id="UP000016933"/>
    </source>
</evidence>
<dbReference type="AlphaFoldDB" id="N1Q567"/>
<name>N1Q567_DOTSN</name>
<protein>
    <submittedName>
        <fullName evidence="2">Uncharacterized protein</fullName>
    </submittedName>
</protein>
<dbReference type="OrthoDB" id="3679712at2759"/>
<keyword evidence="1" id="KW-0732">Signal</keyword>
<dbReference type="EMBL" id="KB446535">
    <property type="protein sequence ID" value="EME50195.1"/>
    <property type="molecule type" value="Genomic_DNA"/>
</dbReference>
<evidence type="ECO:0000313" key="2">
    <source>
        <dbReference type="EMBL" id="EME50195.1"/>
    </source>
</evidence>
<organism evidence="2 3">
    <name type="scientific">Dothistroma septosporum (strain NZE10 / CBS 128990)</name>
    <name type="common">Red band needle blight fungus</name>
    <name type="synonym">Mycosphaerella pini</name>
    <dbReference type="NCBI Taxonomy" id="675120"/>
    <lineage>
        <taxon>Eukaryota</taxon>
        <taxon>Fungi</taxon>
        <taxon>Dikarya</taxon>
        <taxon>Ascomycota</taxon>
        <taxon>Pezizomycotina</taxon>
        <taxon>Dothideomycetes</taxon>
        <taxon>Dothideomycetidae</taxon>
        <taxon>Mycosphaerellales</taxon>
        <taxon>Mycosphaerellaceae</taxon>
        <taxon>Dothistroma</taxon>
    </lineage>
</organism>
<reference evidence="2 3" key="2">
    <citation type="journal article" date="2012" name="PLoS Pathog.">
        <title>Diverse lifestyles and strategies of plant pathogenesis encoded in the genomes of eighteen Dothideomycetes fungi.</title>
        <authorList>
            <person name="Ohm R.A."/>
            <person name="Feau N."/>
            <person name="Henrissat B."/>
            <person name="Schoch C.L."/>
            <person name="Horwitz B.A."/>
            <person name="Barry K.W."/>
            <person name="Condon B.J."/>
            <person name="Copeland A.C."/>
            <person name="Dhillon B."/>
            <person name="Glaser F."/>
            <person name="Hesse C.N."/>
            <person name="Kosti I."/>
            <person name="LaButti K."/>
            <person name="Lindquist E.A."/>
            <person name="Lucas S."/>
            <person name="Salamov A.A."/>
            <person name="Bradshaw R.E."/>
            <person name="Ciuffetti L."/>
            <person name="Hamelin R.C."/>
            <person name="Kema G.H.J."/>
            <person name="Lawrence C."/>
            <person name="Scott J.A."/>
            <person name="Spatafora J.W."/>
            <person name="Turgeon B.G."/>
            <person name="de Wit P.J.G.M."/>
            <person name="Zhong S."/>
            <person name="Goodwin S.B."/>
            <person name="Grigoriev I.V."/>
        </authorList>
    </citation>
    <scope>NUCLEOTIDE SEQUENCE [LARGE SCALE GENOMIC DNA]</scope>
    <source>
        <strain evidence="3">NZE10 / CBS 128990</strain>
    </source>
</reference>
<gene>
    <name evidence="2" type="ORF">DOTSEDRAFT_41327</name>
</gene>
<evidence type="ECO:0000256" key="1">
    <source>
        <dbReference type="SAM" id="SignalP"/>
    </source>
</evidence>
<keyword evidence="3" id="KW-1185">Reference proteome</keyword>
<feature type="signal peptide" evidence="1">
    <location>
        <begin position="1"/>
        <end position="31"/>
    </location>
</feature>
<sequence>MAGSTAAARTWQALLLLVYITTTAIPHLVSAVSNLYTNYIPLRPPAIPLAVRSPYLTAWSTTAGGEPLNSKNPIFYNGTELAFL</sequence>